<evidence type="ECO:0000256" key="1">
    <source>
        <dbReference type="ARBA" id="ARBA00009865"/>
    </source>
</evidence>
<evidence type="ECO:0000256" key="2">
    <source>
        <dbReference type="ARBA" id="ARBA00022729"/>
    </source>
</evidence>
<reference evidence="5 6" key="1">
    <citation type="submission" date="2014-03" db="EMBL/GenBank/DDBJ databases">
        <title>Genomics of Bifidobacteria.</title>
        <authorList>
            <person name="Ventura M."/>
            <person name="Milani C."/>
            <person name="Lugli G.A."/>
        </authorList>
    </citation>
    <scope>NUCLEOTIDE SEQUENCE [LARGE SCALE GENOMIC DNA]</scope>
    <source>
        <strain evidence="5 6">LMG 11591</strain>
    </source>
</reference>
<dbReference type="PANTHER" id="PTHR43817">
    <property type="entry name" value="GLYCOSYL HYDROLASE"/>
    <property type="match status" value="1"/>
</dbReference>
<evidence type="ECO:0000313" key="5">
    <source>
        <dbReference type="EMBL" id="KFI68154.1"/>
    </source>
</evidence>
<accession>A0A087BAV4</accession>
<dbReference type="Proteomes" id="UP000029052">
    <property type="component" value="Unassembled WGS sequence"/>
</dbReference>
<dbReference type="GO" id="GO:0046556">
    <property type="term" value="F:alpha-L-arabinofuranosidase activity"/>
    <property type="evidence" value="ECO:0007669"/>
    <property type="project" value="UniProtKB-EC"/>
</dbReference>
<gene>
    <name evidence="5" type="ORF">BMAGN_0102</name>
</gene>
<dbReference type="RefSeq" id="WP_033510725.1">
    <property type="nucleotide sequence ID" value="NZ_JGZB01000004.1"/>
</dbReference>
<name>A0A087BAV4_9BIFI</name>
<keyword evidence="2" id="KW-0732">Signal</keyword>
<dbReference type="AlphaFoldDB" id="A0A087BAV4"/>
<keyword evidence="6" id="KW-1185">Reference proteome</keyword>
<keyword evidence="3 5" id="KW-0378">Hydrolase</keyword>
<sequence length="704" mass="79184">MKTYSLLAYTRRPTSRQEANNDDIAASMHLAIRERADGNWRALNDNYGILFAAAVPVDQAPKSACGAATAGQYIVDREHTDAVNGDAPSDAIAYNALMPGVDLVLKSLVDPYLFRMRDGTFGVAATRTNRGGQPDGSECDSLLLVTSDDLLTYTQWGQLKFKTQGGVHRPAIRFREEEEDYEISWVTDEGEIWHAITDDLIEPTQSGQPLDCARVPLWWHAFFDPDVYDPDRFNIPDCVPGNTISLSVSEMEQLIDRFGHIYNTATWAPRQLIPSEVESEQEAQEALDPLTQVRAKLRYSDDSMTTRAVDWNLDELHELAEELASGSLETGDQWQLSGVIRQEKYPVPFAEGRADPSIFAWEWNGEPMFLFIATDDTDGNCIDPHHGRTHMPLRTASSIYELSDQARAEEQEIDLLTCGDLNSEGRAMTGCFWAPELHVINGRLSILFMPSFDGEPDENGETHTDMWTGRCHIMQLKQDEDGNDLDPRVPENWTVPEPIVRADGGILNPVQQISLDMTVIQDDDHWYYAWQQVGSIWCAPFDPEHPARLTGEPRQIVLPEFAWDNMIAEGPNAIVHDGTIFMLYSGSSVGIDYTTGLAMAPAGVDADLSDPENWTKLDYPLQKSSIYNGSWQLGTGHGMWSYDEDGNLLYVFHAAKYEHGEYRGRYTVVRRVHWSEQGLPVLDMQRHEELDPAFARVVMDITVD</sequence>
<dbReference type="InterPro" id="IPR023296">
    <property type="entry name" value="Glyco_hydro_beta-prop_sf"/>
</dbReference>
<evidence type="ECO:0000313" key="6">
    <source>
        <dbReference type="Proteomes" id="UP000029052"/>
    </source>
</evidence>
<evidence type="ECO:0000256" key="3">
    <source>
        <dbReference type="ARBA" id="ARBA00022801"/>
    </source>
</evidence>
<keyword evidence="4 5" id="KW-0326">Glycosidase</keyword>
<dbReference type="EC" id="3.2.1.55" evidence="5"/>
<proteinExistence type="inferred from homology"/>
<dbReference type="STRING" id="1692.BMAGN_0102"/>
<dbReference type="Gene3D" id="2.115.10.20">
    <property type="entry name" value="Glycosyl hydrolase domain, family 43"/>
    <property type="match status" value="1"/>
</dbReference>
<evidence type="ECO:0000256" key="4">
    <source>
        <dbReference type="ARBA" id="ARBA00023295"/>
    </source>
</evidence>
<dbReference type="PANTHER" id="PTHR43817:SF1">
    <property type="entry name" value="HYDROLASE, FAMILY 43, PUTATIVE (AFU_ORTHOLOGUE AFUA_3G01660)-RELATED"/>
    <property type="match status" value="1"/>
</dbReference>
<dbReference type="Pfam" id="PF04616">
    <property type="entry name" value="Glyco_hydro_43"/>
    <property type="match status" value="1"/>
</dbReference>
<comment type="similarity">
    <text evidence="1">Belongs to the glycosyl hydrolase 43 family.</text>
</comment>
<protein>
    <submittedName>
        <fullName evidence="5">Beta-xylosidase</fullName>
        <ecNumber evidence="5">3.2.1.55</ecNumber>
    </submittedName>
</protein>
<dbReference type="GO" id="GO:0005975">
    <property type="term" value="P:carbohydrate metabolic process"/>
    <property type="evidence" value="ECO:0007669"/>
    <property type="project" value="InterPro"/>
</dbReference>
<dbReference type="eggNOG" id="COG3940">
    <property type="taxonomic scope" value="Bacteria"/>
</dbReference>
<dbReference type="EMBL" id="JGZB01000004">
    <property type="protein sequence ID" value="KFI68154.1"/>
    <property type="molecule type" value="Genomic_DNA"/>
</dbReference>
<dbReference type="SUPFAM" id="SSF75005">
    <property type="entry name" value="Arabinanase/levansucrase/invertase"/>
    <property type="match status" value="1"/>
</dbReference>
<dbReference type="InterPro" id="IPR006710">
    <property type="entry name" value="Glyco_hydro_43"/>
</dbReference>
<comment type="caution">
    <text evidence="5">The sequence shown here is derived from an EMBL/GenBank/DDBJ whole genome shotgun (WGS) entry which is preliminary data.</text>
</comment>
<organism evidence="5 6">
    <name type="scientific">Bifidobacterium magnum</name>
    <dbReference type="NCBI Taxonomy" id="1692"/>
    <lineage>
        <taxon>Bacteria</taxon>
        <taxon>Bacillati</taxon>
        <taxon>Actinomycetota</taxon>
        <taxon>Actinomycetes</taxon>
        <taxon>Bifidobacteriales</taxon>
        <taxon>Bifidobacteriaceae</taxon>
        <taxon>Bifidobacterium</taxon>
    </lineage>
</organism>